<evidence type="ECO:0000256" key="5">
    <source>
        <dbReference type="ARBA" id="ARBA00022692"/>
    </source>
</evidence>
<evidence type="ECO:0000259" key="10">
    <source>
        <dbReference type="PROSITE" id="PS51105"/>
    </source>
</evidence>
<keyword evidence="5 9" id="KW-0812">Transmembrane</keyword>
<gene>
    <name evidence="11" type="ORF">K8V70_05015</name>
</gene>
<sequence>MSNVMDTFTAYLEKHVLPIANKLSTQRHLHAIRDSFISLVPITLFGGIATILSSCPTVDENSNAFLLAWSDFVAANSTLLTWANTMTLGALSIYICIGVTYFLCKHYKIDAFIPVVLSTAGFLLICFGPVELGFDAKTANILYLDGKGLLCAIFIAILTVESYHAMREHNVGRISLPPSVPASLSEAFASLVPGIIILAVDTAIFQVFNLMGTILPAFIYTNLAPVFDATDSLGFAIIATALVQFFWFFGVHDAALSGVLGPIRDGGLSLNAAAAAAGQELPNIFTTPFWVYFVVIGGCGSVLALAILLLRSKSKQLRTIGRVGIVPAFFNISEPIIFGVPLMMNPIFFIPFLLTSTVNAIIAYLCMLTGIVAKTFALLSWNMPSIFGAYLSTFDWKAVVLVVALIAIDALIYYPFYKAYEKQLVEQEEADEATEAEAAVETA</sequence>
<feature type="transmembrane region" description="Helical" evidence="9">
    <location>
        <begin position="36"/>
        <end position="59"/>
    </location>
</feature>
<dbReference type="AlphaFoldDB" id="A0A921ITB2"/>
<dbReference type="Pfam" id="PF02378">
    <property type="entry name" value="PTS_EIIC"/>
    <property type="match status" value="1"/>
</dbReference>
<keyword evidence="6 9" id="KW-1133">Transmembrane helix</keyword>
<dbReference type="EMBL" id="DYUZ01000021">
    <property type="protein sequence ID" value="HJG37206.1"/>
    <property type="molecule type" value="Genomic_DNA"/>
</dbReference>
<feature type="domain" description="PTS EIIC type-3" evidence="10">
    <location>
        <begin position="12"/>
        <end position="416"/>
    </location>
</feature>
<keyword evidence="3 8" id="KW-1003">Cell membrane</keyword>
<dbReference type="Proteomes" id="UP000753256">
    <property type="component" value="Unassembled WGS sequence"/>
</dbReference>
<keyword evidence="7 8" id="KW-0472">Membrane</keyword>
<dbReference type="InterPro" id="IPR051088">
    <property type="entry name" value="PTS_Sugar-EIIC/EIIB"/>
</dbReference>
<evidence type="ECO:0000256" key="9">
    <source>
        <dbReference type="SAM" id="Phobius"/>
    </source>
</evidence>
<feature type="transmembrane region" description="Helical" evidence="9">
    <location>
        <begin position="111"/>
        <end position="130"/>
    </location>
</feature>
<accession>A0A921ITB2</accession>
<dbReference type="GO" id="GO:0005886">
    <property type="term" value="C:plasma membrane"/>
    <property type="evidence" value="ECO:0007669"/>
    <property type="project" value="UniProtKB-SubCell"/>
</dbReference>
<dbReference type="PIRSF" id="PIRSF006351">
    <property type="entry name" value="PTS_EIIC-Cellobiose"/>
    <property type="match status" value="1"/>
</dbReference>
<dbReference type="PANTHER" id="PTHR33989">
    <property type="match status" value="1"/>
</dbReference>
<keyword evidence="4 8" id="KW-0762">Sugar transport</keyword>
<feature type="transmembrane region" description="Helical" evidence="9">
    <location>
        <begin position="180"/>
        <end position="198"/>
    </location>
</feature>
<protein>
    <recommendedName>
        <fullName evidence="8">Permease IIC component</fullName>
    </recommendedName>
</protein>
<keyword evidence="2 8" id="KW-0813">Transport</keyword>
<feature type="transmembrane region" description="Helical" evidence="9">
    <location>
        <begin position="204"/>
        <end position="221"/>
    </location>
</feature>
<evidence type="ECO:0000256" key="3">
    <source>
        <dbReference type="ARBA" id="ARBA00022475"/>
    </source>
</evidence>
<reference evidence="11" key="2">
    <citation type="submission" date="2021-09" db="EMBL/GenBank/DDBJ databases">
        <authorList>
            <person name="Gilroy R."/>
        </authorList>
    </citation>
    <scope>NUCLEOTIDE SEQUENCE</scope>
    <source>
        <strain evidence="11">ChiHjej13B12-9602</strain>
    </source>
</reference>
<dbReference type="GO" id="GO:1902815">
    <property type="term" value="P:N,N'-diacetylchitobiose import"/>
    <property type="evidence" value="ECO:0007669"/>
    <property type="project" value="TreeGrafter"/>
</dbReference>
<feature type="transmembrane region" description="Helical" evidence="9">
    <location>
        <begin position="322"/>
        <end position="342"/>
    </location>
</feature>
<evidence type="ECO:0000256" key="1">
    <source>
        <dbReference type="ARBA" id="ARBA00004651"/>
    </source>
</evidence>
<comment type="subcellular location">
    <subcellularLocation>
        <location evidence="1">Cell membrane</location>
        <topology evidence="1">Multi-pass membrane protein</topology>
    </subcellularLocation>
</comment>
<evidence type="ECO:0000313" key="12">
    <source>
        <dbReference type="Proteomes" id="UP000753256"/>
    </source>
</evidence>
<dbReference type="NCBIfam" id="TIGR00410">
    <property type="entry name" value="lacE"/>
    <property type="match status" value="1"/>
</dbReference>
<dbReference type="InterPro" id="IPR004796">
    <property type="entry name" value="PTS_IIC_cello"/>
</dbReference>
<comment type="function">
    <text evidence="8">The phosphoenolpyruvate-dependent sugar phosphotransferase system (PTS), a major carbohydrate active -transport system, catalyzes the phosphorylation of incoming sugar substrates concomitant with their translocation across the cell membrane.</text>
</comment>
<evidence type="ECO:0000256" key="6">
    <source>
        <dbReference type="ARBA" id="ARBA00022989"/>
    </source>
</evidence>
<name>A0A921ITB2_9ACTN</name>
<feature type="transmembrane region" description="Helical" evidence="9">
    <location>
        <begin position="233"/>
        <end position="250"/>
    </location>
</feature>
<dbReference type="GO" id="GO:0009401">
    <property type="term" value="P:phosphoenolpyruvate-dependent sugar phosphotransferase system"/>
    <property type="evidence" value="ECO:0007669"/>
    <property type="project" value="InterPro"/>
</dbReference>
<evidence type="ECO:0000313" key="11">
    <source>
        <dbReference type="EMBL" id="HJG37206.1"/>
    </source>
</evidence>
<organism evidence="11 12">
    <name type="scientific">Enorma phocaeensis</name>
    <dbReference type="NCBI Taxonomy" id="1871019"/>
    <lineage>
        <taxon>Bacteria</taxon>
        <taxon>Bacillati</taxon>
        <taxon>Actinomycetota</taxon>
        <taxon>Coriobacteriia</taxon>
        <taxon>Coriobacteriales</taxon>
        <taxon>Coriobacteriaceae</taxon>
        <taxon>Enorma</taxon>
    </lineage>
</organism>
<dbReference type="InterPro" id="IPR004501">
    <property type="entry name" value="PTS_EIIC_3"/>
</dbReference>
<comment type="caution">
    <text evidence="11">The sequence shown here is derived from an EMBL/GenBank/DDBJ whole genome shotgun (WGS) entry which is preliminary data.</text>
</comment>
<dbReference type="InterPro" id="IPR003352">
    <property type="entry name" value="PTS_EIIC"/>
</dbReference>
<dbReference type="PROSITE" id="PS51105">
    <property type="entry name" value="PTS_EIIC_TYPE_3"/>
    <property type="match status" value="1"/>
</dbReference>
<dbReference type="GO" id="GO:0008982">
    <property type="term" value="F:protein-N(PI)-phosphohistidine-sugar phosphotransferase activity"/>
    <property type="evidence" value="ECO:0007669"/>
    <property type="project" value="UniProtKB-UniRule"/>
</dbReference>
<proteinExistence type="predicted"/>
<feature type="transmembrane region" description="Helical" evidence="9">
    <location>
        <begin position="348"/>
        <end position="368"/>
    </location>
</feature>
<evidence type="ECO:0000256" key="7">
    <source>
        <dbReference type="ARBA" id="ARBA00023136"/>
    </source>
</evidence>
<dbReference type="RefSeq" id="WP_273189830.1">
    <property type="nucleotide sequence ID" value="NZ_DYUZ01000021.1"/>
</dbReference>
<feature type="transmembrane region" description="Helical" evidence="9">
    <location>
        <begin position="375"/>
        <end position="392"/>
    </location>
</feature>
<evidence type="ECO:0000256" key="2">
    <source>
        <dbReference type="ARBA" id="ARBA00022448"/>
    </source>
</evidence>
<feature type="transmembrane region" description="Helical" evidence="9">
    <location>
        <begin position="142"/>
        <end position="160"/>
    </location>
</feature>
<dbReference type="PANTHER" id="PTHR33989:SF4">
    <property type="entry name" value="PTS SYSTEM N,N'-DIACETYLCHITOBIOSE-SPECIFIC EIIC COMPONENT"/>
    <property type="match status" value="1"/>
</dbReference>
<evidence type="ECO:0000256" key="4">
    <source>
        <dbReference type="ARBA" id="ARBA00022597"/>
    </source>
</evidence>
<evidence type="ECO:0000256" key="8">
    <source>
        <dbReference type="PIRNR" id="PIRNR006351"/>
    </source>
</evidence>
<feature type="transmembrane region" description="Helical" evidence="9">
    <location>
        <begin position="398"/>
        <end position="417"/>
    </location>
</feature>
<feature type="transmembrane region" description="Helical" evidence="9">
    <location>
        <begin position="79"/>
        <end position="104"/>
    </location>
</feature>
<reference evidence="11" key="1">
    <citation type="journal article" date="2021" name="PeerJ">
        <title>Extensive microbial diversity within the chicken gut microbiome revealed by metagenomics and culture.</title>
        <authorList>
            <person name="Gilroy R."/>
            <person name="Ravi A."/>
            <person name="Getino M."/>
            <person name="Pursley I."/>
            <person name="Horton D.L."/>
            <person name="Alikhan N.F."/>
            <person name="Baker D."/>
            <person name="Gharbi K."/>
            <person name="Hall N."/>
            <person name="Watson M."/>
            <person name="Adriaenssens E.M."/>
            <person name="Foster-Nyarko E."/>
            <person name="Jarju S."/>
            <person name="Secka A."/>
            <person name="Antonio M."/>
            <person name="Oren A."/>
            <person name="Chaudhuri R.R."/>
            <person name="La Ragione R."/>
            <person name="Hildebrand F."/>
            <person name="Pallen M.J."/>
        </authorList>
    </citation>
    <scope>NUCLEOTIDE SEQUENCE</scope>
    <source>
        <strain evidence="11">ChiHjej13B12-9602</strain>
    </source>
</reference>
<feature type="transmembrane region" description="Helical" evidence="9">
    <location>
        <begin position="289"/>
        <end position="310"/>
    </location>
</feature>